<name>A0A5A9NAL8_9TELE</name>
<dbReference type="InterPro" id="IPR052623">
    <property type="entry name" value="DAAF5"/>
</dbReference>
<dbReference type="GO" id="GO:0003341">
    <property type="term" value="P:cilium movement"/>
    <property type="evidence" value="ECO:0007669"/>
    <property type="project" value="TreeGrafter"/>
</dbReference>
<evidence type="ECO:0000313" key="5">
    <source>
        <dbReference type="EMBL" id="KAA0706096.1"/>
    </source>
</evidence>
<feature type="domain" description="TOG" evidence="4">
    <location>
        <begin position="6"/>
        <end position="246"/>
    </location>
</feature>
<dbReference type="GO" id="GO:0036158">
    <property type="term" value="P:outer dynein arm assembly"/>
    <property type="evidence" value="ECO:0007669"/>
    <property type="project" value="TreeGrafter"/>
</dbReference>
<dbReference type="GO" id="GO:0005737">
    <property type="term" value="C:cytoplasm"/>
    <property type="evidence" value="ECO:0007669"/>
    <property type="project" value="TreeGrafter"/>
</dbReference>
<feature type="region of interest" description="Disordered" evidence="3">
    <location>
        <begin position="906"/>
        <end position="936"/>
    </location>
</feature>
<feature type="repeat" description="HEAT" evidence="2">
    <location>
        <begin position="837"/>
        <end position="875"/>
    </location>
</feature>
<dbReference type="Pfam" id="PF25757">
    <property type="entry name" value="TPR_DNAAF5"/>
    <property type="match status" value="1"/>
</dbReference>
<dbReference type="Proteomes" id="UP000324632">
    <property type="component" value="Chromosome 21"/>
</dbReference>
<organism evidence="5 6">
    <name type="scientific">Triplophysa tibetana</name>
    <dbReference type="NCBI Taxonomy" id="1572043"/>
    <lineage>
        <taxon>Eukaryota</taxon>
        <taxon>Metazoa</taxon>
        <taxon>Chordata</taxon>
        <taxon>Craniata</taxon>
        <taxon>Vertebrata</taxon>
        <taxon>Euteleostomi</taxon>
        <taxon>Actinopterygii</taxon>
        <taxon>Neopterygii</taxon>
        <taxon>Teleostei</taxon>
        <taxon>Ostariophysi</taxon>
        <taxon>Cypriniformes</taxon>
        <taxon>Nemacheilidae</taxon>
        <taxon>Triplophysa</taxon>
    </lineage>
</organism>
<dbReference type="SUPFAM" id="SSF48371">
    <property type="entry name" value="ARM repeat"/>
    <property type="match status" value="2"/>
</dbReference>
<dbReference type="InterPro" id="IPR057978">
    <property type="entry name" value="TPR_DAAF5"/>
</dbReference>
<dbReference type="InterPro" id="IPR056497">
    <property type="entry name" value="HEAT_DAAF5"/>
</dbReference>
<gene>
    <name evidence="5" type="ORF">E1301_Tti018371</name>
</gene>
<dbReference type="AlphaFoldDB" id="A0A5A9NAL8"/>
<dbReference type="PANTHER" id="PTHR16216">
    <property type="entry name" value="DYNEIN ASSEMBLY FACTOR 5, AXONEMAL"/>
    <property type="match status" value="1"/>
</dbReference>
<dbReference type="GO" id="GO:0036159">
    <property type="term" value="P:inner dynein arm assembly"/>
    <property type="evidence" value="ECO:0007669"/>
    <property type="project" value="TreeGrafter"/>
</dbReference>
<evidence type="ECO:0000256" key="2">
    <source>
        <dbReference type="PROSITE-ProRule" id="PRU00103"/>
    </source>
</evidence>
<keyword evidence="6" id="KW-1185">Reference proteome</keyword>
<evidence type="ECO:0000259" key="4">
    <source>
        <dbReference type="SMART" id="SM01349"/>
    </source>
</evidence>
<proteinExistence type="predicted"/>
<dbReference type="Pfam" id="PF24573">
    <property type="entry name" value="HEAT_DAAF5"/>
    <property type="match status" value="1"/>
</dbReference>
<evidence type="ECO:0000256" key="3">
    <source>
        <dbReference type="SAM" id="MobiDB-lite"/>
    </source>
</evidence>
<reference evidence="5 6" key="1">
    <citation type="journal article" date="2019" name="Mol. Ecol. Resour.">
        <title>Chromosome-level genome assembly of Triplophysa tibetana, a fish adapted to the harsh high-altitude environment of the Tibetan Plateau.</title>
        <authorList>
            <person name="Yang X."/>
            <person name="Liu H."/>
            <person name="Ma Z."/>
            <person name="Zou Y."/>
            <person name="Zou M."/>
            <person name="Mao Y."/>
            <person name="Li X."/>
            <person name="Wang H."/>
            <person name="Chen T."/>
            <person name="Wang W."/>
            <person name="Yang R."/>
        </authorList>
    </citation>
    <scope>NUCLEOTIDE SEQUENCE [LARGE SCALE GENOMIC DNA]</scope>
    <source>
        <strain evidence="5">TTIB1903HZAU</strain>
        <tissue evidence="5">Muscle</tissue>
    </source>
</reference>
<protein>
    <submittedName>
        <fullName evidence="5">Dynein assembly factor 5, axonemal</fullName>
    </submittedName>
</protein>
<dbReference type="InterPro" id="IPR021133">
    <property type="entry name" value="HEAT_type_2"/>
</dbReference>
<dbReference type="SMART" id="SM01349">
    <property type="entry name" value="TOG"/>
    <property type="match status" value="1"/>
</dbReference>
<accession>A0A5A9NAL8</accession>
<evidence type="ECO:0000313" key="6">
    <source>
        <dbReference type="Proteomes" id="UP000324632"/>
    </source>
</evidence>
<dbReference type="PANTHER" id="PTHR16216:SF2">
    <property type="entry name" value="DYNEIN AXONEMAL ASSEMBLY FACTOR 5"/>
    <property type="match status" value="1"/>
</dbReference>
<dbReference type="InterPro" id="IPR016024">
    <property type="entry name" value="ARM-type_fold"/>
</dbReference>
<dbReference type="InterPro" id="IPR011989">
    <property type="entry name" value="ARM-like"/>
</dbReference>
<keyword evidence="1" id="KW-0677">Repeat</keyword>
<comment type="caution">
    <text evidence="5">The sequence shown here is derived from an EMBL/GenBank/DDBJ whole genome shotgun (WGS) entry which is preliminary data.</text>
</comment>
<dbReference type="EMBL" id="SOYY01000021">
    <property type="protein sequence ID" value="KAA0706096.1"/>
    <property type="molecule type" value="Genomic_DNA"/>
</dbReference>
<dbReference type="GO" id="GO:0045505">
    <property type="term" value="F:dynein intermediate chain binding"/>
    <property type="evidence" value="ECO:0007669"/>
    <property type="project" value="TreeGrafter"/>
</dbReference>
<sequence length="991" mass="111032">MASASDERAAADVLKSLARHLNCLNEDNKSARRRALDAIKRETIDQGLSSAVLQEVFVCLLKTLLKCLSDPAETCRETTIQILIAFIRSVPKPDDTLPYLMPSLAHRLGGKEILEPAEELRLALMEMMSLVVEVCGRHLAPYLDDVMRILQRTITDPFPEVKKESCKCAINFAKCVPEHFHLQAECLFKPLLQTVSHQHSQVRVTATQAIGAVIQYSAGKNVDDVLSHLAQRLFDDSPRVRKAVTVVVGDWLLRLPDRYSYFHKLIPLLLSSLSDDIPEIRSLAEDLWKKIGAQWEMENEDDLKDKMDFQLPALYASEGERPGLGCRELVVRNLSKLLPAVGRDISDWLVQTRVKTAQLLRVLLLHAEDHSTQHLQSLLTVLYHACADAEADVRTQCLESAKLLGVFVSPEVYLKLLLPHVVDYASCSSASPWAPLMVLGAVLRGSSMEALRPHLSQIGDTLAHPEVCQGSQQGTEYAVGKCSACVFYRTADISRFDVDVVRKPLEKSVGTRETVISGLWGIECDANLSAHVMADSCGPPHLCPDRRGAGDGVGPDRRLLRARRQDSGVFMDRNDWQRALVRTVLYLDHLLTCVGTVLRVSQVDCDVISIQLLKVLVCVQSLSSHQEQHNEAEELMRRLCEVQSLPGVCELYRRHMTDLLLWLFDSHHAWTGHSVQKTQLEIIAVQSGPVVGEFLSAFLPLLKSCVEPSRDPELRLHIFTMLSKLMLDAGNTVDSQGRFGEYMEEVLKDLLLPNLVWRSGRCAAAVRTAALSCVLALLHGAALPAERVLSVEEGLRTQLISALEEDSRLARLLACRSLHSLLKLTAHQLNTDSLNKIYPELLKRVDDSSEDVRVEALKTLRTWFSSLGKTYDAQSCRSHLELLVQQLLLYMDDPDSKVQDSVLVRSQTNKVQDKSKSPPTKQIRIKPNLHNKDSTTERTQHSFVVCFGRNDVLKVASEVDRDLLQQQTEAVREKQRNPEFCDKLLQHIHAL</sequence>
<dbReference type="Gene3D" id="1.25.10.10">
    <property type="entry name" value="Leucine-rich Repeat Variant"/>
    <property type="match status" value="4"/>
</dbReference>
<evidence type="ECO:0000256" key="1">
    <source>
        <dbReference type="ARBA" id="ARBA00022737"/>
    </source>
</evidence>
<dbReference type="InterPro" id="IPR034085">
    <property type="entry name" value="TOG"/>
</dbReference>
<dbReference type="PROSITE" id="PS50077">
    <property type="entry name" value="HEAT_REPEAT"/>
    <property type="match status" value="1"/>
</dbReference>